<keyword evidence="2" id="KW-1185">Reference proteome</keyword>
<sequence>MNADGNLFVGAAPFSVSTRRFAFGGGRVVLGADGAPTAFEHVADPDRLYLLDETVDAWHGPDHHWGAGFANTSRGSGRWQTPYVIEWRADGATASHRPVAGLELEVRRRVAGERYTEVHTWTNTGDEPLRITGLGLNVPVRDVYDGAATALARSCHAHVFTGGRGHGCWPSRWPARHRCSVRSSGRARCGRTRSSPATP</sequence>
<name>A0ABU2MS61_9ACTN</name>
<gene>
    <name evidence="1" type="ORF">RM590_17850</name>
</gene>
<reference evidence="2" key="1">
    <citation type="submission" date="2023-07" db="EMBL/GenBank/DDBJ databases">
        <title>30 novel species of actinomycetes from the DSMZ collection.</title>
        <authorList>
            <person name="Nouioui I."/>
        </authorList>
    </citation>
    <scope>NUCLEOTIDE SEQUENCE [LARGE SCALE GENOMIC DNA]</scope>
    <source>
        <strain evidence="2">DSM 44938</strain>
    </source>
</reference>
<dbReference type="EMBL" id="JAVREL010000010">
    <property type="protein sequence ID" value="MDT0344462.1"/>
    <property type="molecule type" value="Genomic_DNA"/>
</dbReference>
<dbReference type="RefSeq" id="WP_311705596.1">
    <property type="nucleotide sequence ID" value="NZ_JAVREL010000010.1"/>
</dbReference>
<dbReference type="Proteomes" id="UP001183246">
    <property type="component" value="Unassembled WGS sequence"/>
</dbReference>
<protein>
    <submittedName>
        <fullName evidence="1">Uncharacterized protein</fullName>
    </submittedName>
</protein>
<proteinExistence type="predicted"/>
<comment type="caution">
    <text evidence="1">The sequence shown here is derived from an EMBL/GenBank/DDBJ whole genome shotgun (WGS) entry which is preliminary data.</text>
</comment>
<organism evidence="1 2">
    <name type="scientific">Streptomyces litchfieldiae</name>
    <dbReference type="NCBI Taxonomy" id="3075543"/>
    <lineage>
        <taxon>Bacteria</taxon>
        <taxon>Bacillati</taxon>
        <taxon>Actinomycetota</taxon>
        <taxon>Actinomycetes</taxon>
        <taxon>Kitasatosporales</taxon>
        <taxon>Streptomycetaceae</taxon>
        <taxon>Streptomyces</taxon>
    </lineage>
</organism>
<accession>A0ABU2MS61</accession>
<evidence type="ECO:0000313" key="2">
    <source>
        <dbReference type="Proteomes" id="UP001183246"/>
    </source>
</evidence>
<evidence type="ECO:0000313" key="1">
    <source>
        <dbReference type="EMBL" id="MDT0344462.1"/>
    </source>
</evidence>